<keyword evidence="3" id="KW-1185">Reference proteome</keyword>
<dbReference type="Proteomes" id="UP000887574">
    <property type="component" value="Unplaced"/>
</dbReference>
<organism evidence="3 4">
    <name type="scientific">Ditylenchus dipsaci</name>
    <dbReference type="NCBI Taxonomy" id="166011"/>
    <lineage>
        <taxon>Eukaryota</taxon>
        <taxon>Metazoa</taxon>
        <taxon>Ecdysozoa</taxon>
        <taxon>Nematoda</taxon>
        <taxon>Chromadorea</taxon>
        <taxon>Rhabditida</taxon>
        <taxon>Tylenchina</taxon>
        <taxon>Tylenchomorpha</taxon>
        <taxon>Sphaerularioidea</taxon>
        <taxon>Anguinidae</taxon>
        <taxon>Anguininae</taxon>
        <taxon>Ditylenchus</taxon>
    </lineage>
</organism>
<evidence type="ECO:0000259" key="2">
    <source>
        <dbReference type="PROSITE" id="PS50966"/>
    </source>
</evidence>
<dbReference type="GO" id="GO:0008270">
    <property type="term" value="F:zinc ion binding"/>
    <property type="evidence" value="ECO:0007669"/>
    <property type="project" value="UniProtKB-KW"/>
</dbReference>
<accession>A0A915D5J4</accession>
<keyword evidence="1" id="KW-0862">Zinc</keyword>
<name>A0A915D5J4_9BILA</name>
<keyword evidence="1" id="KW-0479">Metal-binding</keyword>
<feature type="domain" description="SWIM-type" evidence="2">
    <location>
        <begin position="83"/>
        <end position="120"/>
    </location>
</feature>
<protein>
    <submittedName>
        <fullName evidence="4">SWIM-type domain-containing protein</fullName>
    </submittedName>
</protein>
<reference evidence="4" key="1">
    <citation type="submission" date="2022-11" db="UniProtKB">
        <authorList>
            <consortium name="WormBaseParasite"/>
        </authorList>
    </citation>
    <scope>IDENTIFICATION</scope>
</reference>
<keyword evidence="1" id="KW-0863">Zinc-finger</keyword>
<dbReference type="InterPro" id="IPR007527">
    <property type="entry name" value="Znf_SWIM"/>
</dbReference>
<dbReference type="AlphaFoldDB" id="A0A915D5J4"/>
<evidence type="ECO:0000313" key="3">
    <source>
        <dbReference type="Proteomes" id="UP000887574"/>
    </source>
</evidence>
<dbReference type="WBParaSite" id="jg15800">
    <property type="protein sequence ID" value="jg15800"/>
    <property type="gene ID" value="jg15800"/>
</dbReference>
<proteinExistence type="predicted"/>
<evidence type="ECO:0000256" key="1">
    <source>
        <dbReference type="PROSITE-ProRule" id="PRU00325"/>
    </source>
</evidence>
<dbReference type="PROSITE" id="PS50966">
    <property type="entry name" value="ZF_SWIM"/>
    <property type="match status" value="1"/>
</dbReference>
<sequence>MVSNSSKDPDSQKPAIYFKISLEVFKNAYRLEQEKRPLFRRLQNNLFVMHSSSAWDKNTADLYGKLFHGGWTFLQLKECKATFHVIVPSLVWPNYFSCSCKVGEKSSQCKHSVMVMKKQGQTTYPRHVIAELRKKRKRGVQVKDRVN</sequence>
<evidence type="ECO:0000313" key="4">
    <source>
        <dbReference type="WBParaSite" id="jg15800"/>
    </source>
</evidence>